<accession>A0ACB6R476</accession>
<dbReference type="Proteomes" id="UP000799755">
    <property type="component" value="Unassembled WGS sequence"/>
</dbReference>
<evidence type="ECO:0000313" key="2">
    <source>
        <dbReference type="Proteomes" id="UP000799755"/>
    </source>
</evidence>
<name>A0ACB6R476_9PLEO</name>
<protein>
    <submittedName>
        <fullName evidence="1">Uncharacterized protein</fullName>
    </submittedName>
</protein>
<proteinExistence type="predicted"/>
<sequence length="295" mass="31020">MESAVPIRGLLPLALFFLLLISTVAAAEQSCYGLDGTKLDSTYGPCKPGARHSGCCAIHRPAGSVDICLDNGLCMATSGVYMGTIWQDGCTDSTGKDAGCPKMCPDATNNFNGLNKVLAWNVQMCDYGSYCCRAVDDHNNCCNNSTAPKVKTTFLGAFKFATSTAGVSTATASVASAVSSPSTNEPKSVFATAVSTGIPFQASATPQSTLDAICPKDRSKVVGVAVGGVLGALLLGLLGAMFWVLKREKRQRKLKQHYEAQVQQTRAYRKTILVESDSSEVLTEMPLGVGSKYGG</sequence>
<dbReference type="EMBL" id="MU003499">
    <property type="protein sequence ID" value="KAF2473951.1"/>
    <property type="molecule type" value="Genomic_DNA"/>
</dbReference>
<reference evidence="1" key="1">
    <citation type="journal article" date="2020" name="Stud. Mycol.">
        <title>101 Dothideomycetes genomes: a test case for predicting lifestyles and emergence of pathogens.</title>
        <authorList>
            <person name="Haridas S."/>
            <person name="Albert R."/>
            <person name="Binder M."/>
            <person name="Bloem J."/>
            <person name="Labutti K."/>
            <person name="Salamov A."/>
            <person name="Andreopoulos B."/>
            <person name="Baker S."/>
            <person name="Barry K."/>
            <person name="Bills G."/>
            <person name="Bluhm B."/>
            <person name="Cannon C."/>
            <person name="Castanera R."/>
            <person name="Culley D."/>
            <person name="Daum C."/>
            <person name="Ezra D."/>
            <person name="Gonzalez J."/>
            <person name="Henrissat B."/>
            <person name="Kuo A."/>
            <person name="Liang C."/>
            <person name="Lipzen A."/>
            <person name="Lutzoni F."/>
            <person name="Magnuson J."/>
            <person name="Mondo S."/>
            <person name="Nolan M."/>
            <person name="Ohm R."/>
            <person name="Pangilinan J."/>
            <person name="Park H.-J."/>
            <person name="Ramirez L."/>
            <person name="Alfaro M."/>
            <person name="Sun H."/>
            <person name="Tritt A."/>
            <person name="Yoshinaga Y."/>
            <person name="Zwiers L.-H."/>
            <person name="Turgeon B."/>
            <person name="Goodwin S."/>
            <person name="Spatafora J."/>
            <person name="Crous P."/>
            <person name="Grigoriev I."/>
        </authorList>
    </citation>
    <scope>NUCLEOTIDE SEQUENCE</scope>
    <source>
        <strain evidence="1">ATCC 200398</strain>
    </source>
</reference>
<evidence type="ECO:0000313" key="1">
    <source>
        <dbReference type="EMBL" id="KAF2473951.1"/>
    </source>
</evidence>
<keyword evidence="2" id="KW-1185">Reference proteome</keyword>
<organism evidence="1 2">
    <name type="scientific">Lindgomyces ingoldianus</name>
    <dbReference type="NCBI Taxonomy" id="673940"/>
    <lineage>
        <taxon>Eukaryota</taxon>
        <taxon>Fungi</taxon>
        <taxon>Dikarya</taxon>
        <taxon>Ascomycota</taxon>
        <taxon>Pezizomycotina</taxon>
        <taxon>Dothideomycetes</taxon>
        <taxon>Pleosporomycetidae</taxon>
        <taxon>Pleosporales</taxon>
        <taxon>Lindgomycetaceae</taxon>
        <taxon>Lindgomyces</taxon>
    </lineage>
</organism>
<comment type="caution">
    <text evidence="1">The sequence shown here is derived from an EMBL/GenBank/DDBJ whole genome shotgun (WGS) entry which is preliminary data.</text>
</comment>
<gene>
    <name evidence="1" type="ORF">BDR25DRAFT_256989</name>
</gene>